<dbReference type="InterPro" id="IPR019080">
    <property type="entry name" value="YqaJ_viral_recombinase"/>
</dbReference>
<dbReference type="InterPro" id="IPR051703">
    <property type="entry name" value="NF-kappa-B_Signaling_Reg"/>
</dbReference>
<dbReference type="CDD" id="cd22343">
    <property type="entry name" value="PDDEXK_lambda_exonuclease-like"/>
    <property type="match status" value="1"/>
</dbReference>
<feature type="domain" description="YqaJ viral recombinase" evidence="1">
    <location>
        <begin position="115"/>
        <end position="249"/>
    </location>
</feature>
<dbReference type="OrthoDB" id="5976059at2759"/>
<evidence type="ECO:0000313" key="3">
    <source>
        <dbReference type="Proteomes" id="UP000594262"/>
    </source>
</evidence>
<dbReference type="SUPFAM" id="SSF52980">
    <property type="entry name" value="Restriction endonuclease-like"/>
    <property type="match status" value="1"/>
</dbReference>
<dbReference type="Proteomes" id="UP000594262">
    <property type="component" value="Unplaced"/>
</dbReference>
<keyword evidence="3" id="KW-1185">Reference proteome</keyword>
<dbReference type="PANTHER" id="PTHR46609:SF6">
    <property type="entry name" value="EXONUCLEASE, PHAGE-TYPE_RECB, C-TERMINAL DOMAIN-CONTAINING PROTEIN-RELATED"/>
    <property type="match status" value="1"/>
</dbReference>
<name>A0A7M5UEH1_9CNID</name>
<dbReference type="PANTHER" id="PTHR46609">
    <property type="entry name" value="EXONUCLEASE, PHAGE-TYPE/RECB, C-TERMINAL DOMAIN-CONTAINING PROTEIN"/>
    <property type="match status" value="1"/>
</dbReference>
<organism evidence="2 3">
    <name type="scientific">Clytia hemisphaerica</name>
    <dbReference type="NCBI Taxonomy" id="252671"/>
    <lineage>
        <taxon>Eukaryota</taxon>
        <taxon>Metazoa</taxon>
        <taxon>Cnidaria</taxon>
        <taxon>Hydrozoa</taxon>
        <taxon>Hydroidolina</taxon>
        <taxon>Leptothecata</taxon>
        <taxon>Obeliida</taxon>
        <taxon>Clytiidae</taxon>
        <taxon>Clytia</taxon>
    </lineage>
</organism>
<proteinExistence type="predicted"/>
<accession>A0A7M5UEH1</accession>
<dbReference type="InterPro" id="IPR011604">
    <property type="entry name" value="PDDEXK-like_dom_sf"/>
</dbReference>
<protein>
    <recommendedName>
        <fullName evidence="1">YqaJ viral recombinase domain-containing protein</fullName>
    </recommendedName>
</protein>
<evidence type="ECO:0000313" key="2">
    <source>
        <dbReference type="EnsemblMetazoa" id="CLYHEMP009379.1"/>
    </source>
</evidence>
<reference evidence="2" key="1">
    <citation type="submission" date="2021-01" db="UniProtKB">
        <authorList>
            <consortium name="EnsemblMetazoa"/>
        </authorList>
    </citation>
    <scope>IDENTIFICATION</scope>
</reference>
<dbReference type="InterPro" id="IPR011335">
    <property type="entry name" value="Restrct_endonuc-II-like"/>
</dbReference>
<dbReference type="Gene3D" id="3.90.320.10">
    <property type="match status" value="1"/>
</dbReference>
<dbReference type="EnsemblMetazoa" id="CLYHEMT009379.1">
    <property type="protein sequence ID" value="CLYHEMP009379.1"/>
    <property type="gene ID" value="CLYHEMG009379"/>
</dbReference>
<dbReference type="GO" id="GO:0006281">
    <property type="term" value="P:DNA repair"/>
    <property type="evidence" value="ECO:0007669"/>
    <property type="project" value="UniProtKB-ARBA"/>
</dbReference>
<dbReference type="AlphaFoldDB" id="A0A7M5UEH1"/>
<dbReference type="Pfam" id="PF09588">
    <property type="entry name" value="YqaJ"/>
    <property type="match status" value="1"/>
</dbReference>
<evidence type="ECO:0000259" key="1">
    <source>
        <dbReference type="Pfam" id="PF09588"/>
    </source>
</evidence>
<sequence>NFEKNLLGIDRKKEYRIQAYIDNECVDDVQSVPDTNENINVTTSQDIALQNQRNVYENSCENYKMTRDDINIKMLNTPTPTNKKDLKTIELDICFLEAPIPAGLNYVNTVQNSPEWHETRSKKITGSRVSSLIGLQGSVKFNETWKTVRTGQKEKDISCFENIRRGIEFEKDGVKFFEEKSKCVTKSCGFFFHPDDNRFGASPDAIGPNGILVEIKTRAKGCKEPLKNFVSNEHYFVQCQLQMACTDAHSCVLVSYVPESKTGNFFMVQRNNTIIDILMDVCNAIWSNKVIETWSYTDTNEHKNLGKKLSARTLDFETLKPLRS</sequence>